<dbReference type="PANTHER" id="PTHR46889:SF4">
    <property type="entry name" value="TRANSPOSASE INSO FOR INSERTION SEQUENCE ELEMENT IS911B-RELATED"/>
    <property type="match status" value="1"/>
</dbReference>
<dbReference type="InterPro" id="IPR010921">
    <property type="entry name" value="Trp_repressor/repl_initiator"/>
</dbReference>
<dbReference type="InterPro" id="IPR036397">
    <property type="entry name" value="RNaseH_sf"/>
</dbReference>
<evidence type="ECO:0000313" key="2">
    <source>
        <dbReference type="EMBL" id="UNM97625.1"/>
    </source>
</evidence>
<organism evidence="2 3">
    <name type="scientific">Ignatzschineria rhizosphaerae</name>
    <dbReference type="NCBI Taxonomy" id="2923279"/>
    <lineage>
        <taxon>Bacteria</taxon>
        <taxon>Pseudomonadati</taxon>
        <taxon>Pseudomonadota</taxon>
        <taxon>Gammaproteobacteria</taxon>
        <taxon>Cardiobacteriales</taxon>
        <taxon>Ignatzschineriaceae</taxon>
        <taxon>Ignatzschineria</taxon>
    </lineage>
</organism>
<dbReference type="Pfam" id="PF13333">
    <property type="entry name" value="rve_2"/>
    <property type="match status" value="1"/>
</dbReference>
<dbReference type="InterPro" id="IPR048020">
    <property type="entry name" value="Transpos_IS3"/>
</dbReference>
<feature type="domain" description="Integrase catalytic" evidence="1">
    <location>
        <begin position="287"/>
        <end position="453"/>
    </location>
</feature>
<dbReference type="PANTHER" id="PTHR46889">
    <property type="entry name" value="TRANSPOSASE INSF FOR INSERTION SEQUENCE IS3B-RELATED"/>
    <property type="match status" value="1"/>
</dbReference>
<dbReference type="InterPro" id="IPR050900">
    <property type="entry name" value="Transposase_IS3/IS150/IS904"/>
</dbReference>
<dbReference type="Gene3D" id="3.30.420.10">
    <property type="entry name" value="Ribonuclease H-like superfamily/Ribonuclease H"/>
    <property type="match status" value="1"/>
</dbReference>
<dbReference type="EMBL" id="CP093379">
    <property type="protein sequence ID" value="UNM97625.1"/>
    <property type="molecule type" value="Genomic_DNA"/>
</dbReference>
<evidence type="ECO:0000313" key="3">
    <source>
        <dbReference type="Proteomes" id="UP000829542"/>
    </source>
</evidence>
<dbReference type="Pfam" id="PF00665">
    <property type="entry name" value="rve"/>
    <property type="match status" value="1"/>
</dbReference>
<name>A0ABY3X5S9_9GAMM</name>
<dbReference type="SUPFAM" id="SSF46689">
    <property type="entry name" value="Homeodomain-like"/>
    <property type="match status" value="1"/>
</dbReference>
<keyword evidence="3" id="KW-1185">Reference proteome</keyword>
<protein>
    <submittedName>
        <fullName evidence="2">IS3 family transposase</fullName>
    </submittedName>
</protein>
<dbReference type="PROSITE" id="PS50994">
    <property type="entry name" value="INTEGRASE"/>
    <property type="match status" value="1"/>
</dbReference>
<dbReference type="InterPro" id="IPR009057">
    <property type="entry name" value="Homeodomain-like_sf"/>
</dbReference>
<accession>A0ABY3X5S9</accession>
<dbReference type="NCBIfam" id="NF033516">
    <property type="entry name" value="transpos_IS3"/>
    <property type="match status" value="1"/>
</dbReference>
<gene>
    <name evidence="2" type="ORF">MMG00_12585</name>
</gene>
<proteinExistence type="predicted"/>
<sequence length="455" mass="54286">MSNTKYSFDFKLQVIQFYLDNHGYQATARYFNVECTTVRKWVKAYQYHGAEGIKPRTSKLNYTAEFKLHVVTYMTLNNLSIRETAAYFNIPAFTSILEWKSLFKMGGLDSLKPRQKGRPNIMKRPKKPDNRTEQEKLIDALTAELLYLRAENDVLKKYQELEEREEQRRLKPETIEELKEKHPLTLLLKVTHLARSSYYYHRKSLFSADPESDLKAKILSIYHENKGRYGYRRITAILRREFIINHKKVQRLMKQLNLKSLIRPKKYRSYKGQIGRVAKNLLQRQFTASKPNQKWVTDVTEFKVNGEKLYLSPILDLYNQEVISYEITKRPKYELVERMLEKALIYLQSSKRGREKLILHSDQGWQYQIAQYQQNLKKNNIKQSMSRKGNCYDNAVIENFFGILKSEFFYTQRFESVDHLQTELHKYIDYYNHKRINLKLKGLSPIEYRTQSLSL</sequence>
<dbReference type="InterPro" id="IPR025948">
    <property type="entry name" value="HTH-like_dom"/>
</dbReference>
<evidence type="ECO:0000259" key="1">
    <source>
        <dbReference type="PROSITE" id="PS50994"/>
    </source>
</evidence>
<dbReference type="Gene3D" id="1.10.10.10">
    <property type="entry name" value="Winged helix-like DNA-binding domain superfamily/Winged helix DNA-binding domain"/>
    <property type="match status" value="1"/>
</dbReference>
<dbReference type="InterPro" id="IPR055247">
    <property type="entry name" value="InsJ-like_HTH"/>
</dbReference>
<dbReference type="SUPFAM" id="SSF48295">
    <property type="entry name" value="TrpR-like"/>
    <property type="match status" value="1"/>
</dbReference>
<dbReference type="InterPro" id="IPR036388">
    <property type="entry name" value="WH-like_DNA-bd_sf"/>
</dbReference>
<dbReference type="InterPro" id="IPR001584">
    <property type="entry name" value="Integrase_cat-core"/>
</dbReference>
<dbReference type="SUPFAM" id="SSF53098">
    <property type="entry name" value="Ribonuclease H-like"/>
    <property type="match status" value="1"/>
</dbReference>
<dbReference type="Proteomes" id="UP000829542">
    <property type="component" value="Chromosome"/>
</dbReference>
<reference evidence="2 3" key="1">
    <citation type="submission" date="2022-03" db="EMBL/GenBank/DDBJ databases">
        <title>Ignatzschineria rhizosphaerae HR5S32.</title>
        <authorList>
            <person name="Sun J.Q."/>
            <person name="Feng J.Y."/>
        </authorList>
    </citation>
    <scope>NUCLEOTIDE SEQUENCE [LARGE SCALE GENOMIC DNA]</scope>
    <source>
        <strain evidence="2 3">HR5S32</strain>
    </source>
</reference>
<dbReference type="Pfam" id="PF13518">
    <property type="entry name" value="HTH_28"/>
    <property type="match status" value="2"/>
</dbReference>
<dbReference type="InterPro" id="IPR012337">
    <property type="entry name" value="RNaseH-like_sf"/>
</dbReference>
<dbReference type="Gene3D" id="1.10.10.60">
    <property type="entry name" value="Homeodomain-like"/>
    <property type="match status" value="1"/>
</dbReference>
<dbReference type="Pfam" id="PF13276">
    <property type="entry name" value="HTH_21"/>
    <property type="match status" value="1"/>
</dbReference>